<proteinExistence type="predicted"/>
<name>K4JSR9_9CAUD</name>
<gene>
    <name evidence="2" type="ORF">CcrColossus_gp311</name>
</gene>
<organism evidence="2 3">
    <name type="scientific">Caulobacter phage CcrColossus</name>
    <dbReference type="NCBI Taxonomy" id="1211640"/>
    <lineage>
        <taxon>Viruses</taxon>
        <taxon>Duplodnaviria</taxon>
        <taxon>Heunggongvirae</taxon>
        <taxon>Uroviricota</taxon>
        <taxon>Caudoviricetes</taxon>
        <taxon>Jeanschmidtviridae</taxon>
        <taxon>Colossusvirus</taxon>
        <taxon>Colossusvirus colossus</taxon>
    </lineage>
</organism>
<evidence type="ECO:0000313" key="3">
    <source>
        <dbReference type="Proteomes" id="UP000000463"/>
    </source>
</evidence>
<evidence type="ECO:0000256" key="1">
    <source>
        <dbReference type="SAM" id="MobiDB-lite"/>
    </source>
</evidence>
<dbReference type="KEGG" id="vg:13995239"/>
<dbReference type="GeneID" id="13995239"/>
<dbReference type="Proteomes" id="UP000000463">
    <property type="component" value="Segment"/>
</dbReference>
<feature type="region of interest" description="Disordered" evidence="1">
    <location>
        <begin position="1"/>
        <end position="37"/>
    </location>
</feature>
<protein>
    <submittedName>
        <fullName evidence="2">Uncharacterized protein</fullName>
    </submittedName>
</protein>
<dbReference type="RefSeq" id="YP_006988545.1">
    <property type="nucleotide sequence ID" value="NC_019406.1"/>
</dbReference>
<keyword evidence="3" id="KW-1185">Reference proteome</keyword>
<dbReference type="EMBL" id="JX100810">
    <property type="protein sequence ID" value="AFU88181.1"/>
    <property type="molecule type" value="Genomic_DNA"/>
</dbReference>
<feature type="compositionally biased region" description="Basic and acidic residues" evidence="1">
    <location>
        <begin position="15"/>
        <end position="37"/>
    </location>
</feature>
<reference evidence="2 3" key="1">
    <citation type="journal article" date="2012" name="BMC Genomics">
        <title>The Caulobacter crescentus phage phiCbK: genomics of a canonical phage.</title>
        <authorList>
            <person name="Gill J.J."/>
            <person name="Berry J.D."/>
            <person name="Russell W.K."/>
            <person name="Lessor L."/>
            <person name="Escobar Garcia D.A."/>
            <person name="Hernandez D."/>
            <person name="Kane A."/>
            <person name="Keene J."/>
            <person name="Maddox M."/>
            <person name="Martin R."/>
            <person name="Mohan S."/>
            <person name="Thorn A.M."/>
            <person name="Russell D.H."/>
            <person name="Young R."/>
        </authorList>
    </citation>
    <scope>NUCLEOTIDE SEQUENCE [LARGE SCALE GENOMIC DNA]</scope>
</reference>
<accession>K4JSR9</accession>
<evidence type="ECO:0000313" key="2">
    <source>
        <dbReference type="EMBL" id="AFU88181.1"/>
    </source>
</evidence>
<sequence length="37" mass="4105">MIGHCKTTGYFGSAAHEKHKGDFPRPAHVKPKDRVSL</sequence>